<dbReference type="RefSeq" id="WP_241494768.1">
    <property type="nucleotide sequence ID" value="NZ_JARRTL010000030.1"/>
</dbReference>
<protein>
    <recommendedName>
        <fullName evidence="3">Aspartyl-phosphate phosphatase Spo0E family protein</fullName>
    </recommendedName>
</protein>
<dbReference type="EMBL" id="JARRTL010000030">
    <property type="protein sequence ID" value="MEC0487338.1"/>
    <property type="molecule type" value="Genomic_DNA"/>
</dbReference>
<comment type="caution">
    <text evidence="1">The sequence shown here is derived from an EMBL/GenBank/DDBJ whole genome shotgun (WGS) entry which is preliminary data.</text>
</comment>
<evidence type="ECO:0000313" key="1">
    <source>
        <dbReference type="EMBL" id="MEC0487338.1"/>
    </source>
</evidence>
<reference evidence="1 2" key="1">
    <citation type="submission" date="2023-03" db="EMBL/GenBank/DDBJ databases">
        <title>Agriculturally important microbes genome sequencing.</title>
        <authorList>
            <person name="Dunlap C."/>
        </authorList>
    </citation>
    <scope>NUCLEOTIDE SEQUENCE [LARGE SCALE GENOMIC DNA]</scope>
    <source>
        <strain evidence="1 2">CBP-3203</strain>
    </source>
</reference>
<proteinExistence type="predicted"/>
<name>A0ABU6HCP2_9BACI</name>
<dbReference type="Proteomes" id="UP001341297">
    <property type="component" value="Unassembled WGS sequence"/>
</dbReference>
<sequence>MDKTEEIELMNRHLEQLIKLKQSGYRCDQEISKVLGKMHEYMGVDRNQQKFSIESGYGSIAA</sequence>
<accession>A0ABU6HCP2</accession>
<evidence type="ECO:0000313" key="2">
    <source>
        <dbReference type="Proteomes" id="UP001341297"/>
    </source>
</evidence>
<organism evidence="1 2">
    <name type="scientific">Bacillus glycinifermentans</name>
    <dbReference type="NCBI Taxonomy" id="1664069"/>
    <lineage>
        <taxon>Bacteria</taxon>
        <taxon>Bacillati</taxon>
        <taxon>Bacillota</taxon>
        <taxon>Bacilli</taxon>
        <taxon>Bacillales</taxon>
        <taxon>Bacillaceae</taxon>
        <taxon>Bacillus</taxon>
    </lineage>
</organism>
<evidence type="ECO:0008006" key="3">
    <source>
        <dbReference type="Google" id="ProtNLM"/>
    </source>
</evidence>
<keyword evidence="2" id="KW-1185">Reference proteome</keyword>
<gene>
    <name evidence="1" type="ORF">P8828_21530</name>
</gene>